<sequence length="196" mass="22201">MLVLTRDLKYVETDDLLKEEVEVQAPIAFKDNDLKPILENFQYEGDSISDEVKKLDFKIGAGVYFDIDKNPHEDEEEDCEPEPKKKKFWFLPFSVDGSNLREGEVTTMTVDSNLVVSTVDEQGGLFHYKPVDSKGLSGAISDSQDEEETEDKQEKTYSNKTNATVFSQFDQDCDSRGSRLGLFSCLLIGCLMAHYL</sequence>
<evidence type="ECO:0000313" key="2">
    <source>
        <dbReference type="Proteomes" id="UP001152531"/>
    </source>
</evidence>
<protein>
    <submittedName>
        <fullName evidence="1">Uncharacterized protein</fullName>
    </submittedName>
</protein>
<organism evidence="1 2">
    <name type="scientific">[Candida] jaroonii</name>
    <dbReference type="NCBI Taxonomy" id="467808"/>
    <lineage>
        <taxon>Eukaryota</taxon>
        <taxon>Fungi</taxon>
        <taxon>Dikarya</taxon>
        <taxon>Ascomycota</taxon>
        <taxon>Saccharomycotina</taxon>
        <taxon>Pichiomycetes</taxon>
        <taxon>Debaryomycetaceae</taxon>
        <taxon>Yamadazyma</taxon>
    </lineage>
</organism>
<name>A0ACA9Y561_9ASCO</name>
<reference evidence="1" key="1">
    <citation type="submission" date="2022-06" db="EMBL/GenBank/DDBJ databases">
        <authorList>
            <person name="Legras J.-L."/>
            <person name="Devillers H."/>
            <person name="Grondin C."/>
        </authorList>
    </citation>
    <scope>NUCLEOTIDE SEQUENCE</scope>
    <source>
        <strain evidence="1">CLIB 1444</strain>
    </source>
</reference>
<evidence type="ECO:0000313" key="1">
    <source>
        <dbReference type="EMBL" id="CAH6720022.1"/>
    </source>
</evidence>
<accession>A0ACA9Y561</accession>
<dbReference type="Proteomes" id="UP001152531">
    <property type="component" value="Unassembled WGS sequence"/>
</dbReference>
<gene>
    <name evidence="1" type="ORF">CLIB1444_03S02674</name>
</gene>
<comment type="caution">
    <text evidence="1">The sequence shown here is derived from an EMBL/GenBank/DDBJ whole genome shotgun (WGS) entry which is preliminary data.</text>
</comment>
<proteinExistence type="predicted"/>
<dbReference type="EMBL" id="CALSDN010000003">
    <property type="protein sequence ID" value="CAH6720022.1"/>
    <property type="molecule type" value="Genomic_DNA"/>
</dbReference>
<keyword evidence="2" id="KW-1185">Reference proteome</keyword>